<feature type="compositionally biased region" description="Low complexity" evidence="1">
    <location>
        <begin position="119"/>
        <end position="133"/>
    </location>
</feature>
<comment type="caution">
    <text evidence="2">The sequence shown here is derived from an EMBL/GenBank/DDBJ whole genome shotgun (WGS) entry which is preliminary data.</text>
</comment>
<feature type="compositionally biased region" description="Basic residues" evidence="1">
    <location>
        <begin position="103"/>
        <end position="115"/>
    </location>
</feature>
<feature type="region of interest" description="Disordered" evidence="1">
    <location>
        <begin position="43"/>
        <end position="70"/>
    </location>
</feature>
<gene>
    <name evidence="2" type="ORF">FFLO_07087</name>
</gene>
<keyword evidence="3" id="KW-1185">Reference proteome</keyword>
<dbReference type="AlphaFoldDB" id="A0A8K0JDZ6"/>
<protein>
    <submittedName>
        <fullName evidence="2">Uncharacterized protein</fullName>
    </submittedName>
</protein>
<accession>A0A8K0JDZ6</accession>
<reference evidence="2" key="1">
    <citation type="submission" date="2020-04" db="EMBL/GenBank/DDBJ databases">
        <title>Analysis of mating type loci in Filobasidium floriforme.</title>
        <authorList>
            <person name="Nowrousian M."/>
        </authorList>
    </citation>
    <scope>NUCLEOTIDE SEQUENCE</scope>
    <source>
        <strain evidence="2">CBS 6242</strain>
    </source>
</reference>
<evidence type="ECO:0000256" key="1">
    <source>
        <dbReference type="SAM" id="MobiDB-lite"/>
    </source>
</evidence>
<sequence length="314" mass="35071">MANQTPERESIYTDCLDLGEGFSLFPGLGEMLIATYAEDGREKTIAPETLESSGQRSSPSDRTTTEAPEALSEVYRQPIPRLTTPATSRKPMDGRTVAAICHGRIRKPTPRRKRLPSPACSSASKGLSASSEARSGTLEQERTASGSELKISSAISMETLPEQSTSSQKTDHHVKSAQQWYEEVVANFCKFVCANHTRPEDSGRGRPLEVPAEATILLSKLRQKEHFKGRTEIPRWFEPWVLHARSRGIAWWHPPLDPDSPDNPAVDLRKIPTESLSAVEPRWMLCYRCFDMSYELLLSRSSTRCETCYCKAPS</sequence>
<evidence type="ECO:0000313" key="2">
    <source>
        <dbReference type="EMBL" id="KAG7527285.1"/>
    </source>
</evidence>
<organism evidence="2 3">
    <name type="scientific">Filobasidium floriforme</name>
    <dbReference type="NCBI Taxonomy" id="5210"/>
    <lineage>
        <taxon>Eukaryota</taxon>
        <taxon>Fungi</taxon>
        <taxon>Dikarya</taxon>
        <taxon>Basidiomycota</taxon>
        <taxon>Agaricomycotina</taxon>
        <taxon>Tremellomycetes</taxon>
        <taxon>Filobasidiales</taxon>
        <taxon>Filobasidiaceae</taxon>
        <taxon>Filobasidium</taxon>
    </lineage>
</organism>
<proteinExistence type="predicted"/>
<feature type="region of interest" description="Disordered" evidence="1">
    <location>
        <begin position="100"/>
        <end position="152"/>
    </location>
</feature>
<dbReference type="EMBL" id="JABELV010000349">
    <property type="protein sequence ID" value="KAG7527285.1"/>
    <property type="molecule type" value="Genomic_DNA"/>
</dbReference>
<dbReference type="Proteomes" id="UP000812966">
    <property type="component" value="Unassembled WGS sequence"/>
</dbReference>
<feature type="compositionally biased region" description="Polar residues" evidence="1">
    <location>
        <begin position="50"/>
        <end position="66"/>
    </location>
</feature>
<name>A0A8K0JDZ6_9TREE</name>
<evidence type="ECO:0000313" key="3">
    <source>
        <dbReference type="Proteomes" id="UP000812966"/>
    </source>
</evidence>